<dbReference type="InterPro" id="IPR015943">
    <property type="entry name" value="WD40/YVTN_repeat-like_dom_sf"/>
</dbReference>
<dbReference type="InterPro" id="IPR011123">
    <property type="entry name" value="Y_Y_Y"/>
</dbReference>
<dbReference type="PATRIC" id="fig|1339352.3.peg.1669"/>
<dbReference type="SUPFAM" id="SSF55874">
    <property type="entry name" value="ATPase domain of HSP90 chaperone/DNA topoisomerase II/histidine kinase"/>
    <property type="match status" value="1"/>
</dbReference>
<evidence type="ECO:0000256" key="4">
    <source>
        <dbReference type="ARBA" id="ARBA00022679"/>
    </source>
</evidence>
<evidence type="ECO:0000256" key="9">
    <source>
        <dbReference type="ARBA" id="ARBA00023015"/>
    </source>
</evidence>
<keyword evidence="10" id="KW-0238">DNA-binding</keyword>
<dbReference type="Gene3D" id="3.30.565.10">
    <property type="entry name" value="Histidine kinase-like ATPase, C-terminal domain"/>
    <property type="match status" value="1"/>
</dbReference>
<dbReference type="InterPro" id="IPR003594">
    <property type="entry name" value="HATPase_dom"/>
</dbReference>
<keyword evidence="9" id="KW-0805">Transcription regulation</keyword>
<dbReference type="FunFam" id="2.60.40.10:FF:000791">
    <property type="entry name" value="Two-component system sensor histidine kinase/response regulator"/>
    <property type="match status" value="1"/>
</dbReference>
<feature type="domain" description="Response regulatory" evidence="16">
    <location>
        <begin position="1090"/>
        <end position="1205"/>
    </location>
</feature>
<keyword evidence="6 17" id="KW-0418">Kinase</keyword>
<dbReference type="Pfam" id="PF12833">
    <property type="entry name" value="HTH_18"/>
    <property type="match status" value="1"/>
</dbReference>
<dbReference type="PANTHER" id="PTHR43547:SF2">
    <property type="entry name" value="HYBRID SIGNAL TRANSDUCTION HISTIDINE KINASE C"/>
    <property type="match status" value="1"/>
</dbReference>
<dbReference type="GO" id="GO:0003700">
    <property type="term" value="F:DNA-binding transcription factor activity"/>
    <property type="evidence" value="ECO:0007669"/>
    <property type="project" value="InterPro"/>
</dbReference>
<dbReference type="CDD" id="cd00075">
    <property type="entry name" value="HATPase"/>
    <property type="match status" value="1"/>
</dbReference>
<evidence type="ECO:0000256" key="6">
    <source>
        <dbReference type="ARBA" id="ARBA00022777"/>
    </source>
</evidence>
<keyword evidence="3 12" id="KW-0597">Phosphoprotein</keyword>
<dbReference type="InterPro" id="IPR036890">
    <property type="entry name" value="HATPase_C_sf"/>
</dbReference>
<comment type="catalytic activity">
    <reaction evidence="1">
        <text>ATP + protein L-histidine = ADP + protein N-phospho-L-histidine.</text>
        <dbReference type="EC" id="2.7.13.3"/>
    </reaction>
</comment>
<keyword evidence="8" id="KW-0902">Two-component regulatory system</keyword>
<dbReference type="Gene3D" id="2.60.40.10">
    <property type="entry name" value="Immunoglobulins"/>
    <property type="match status" value="1"/>
</dbReference>
<dbReference type="InterPro" id="IPR005467">
    <property type="entry name" value="His_kinase_dom"/>
</dbReference>
<dbReference type="SMART" id="SM00388">
    <property type="entry name" value="HisKA"/>
    <property type="match status" value="1"/>
</dbReference>
<evidence type="ECO:0000259" key="14">
    <source>
        <dbReference type="PROSITE" id="PS01124"/>
    </source>
</evidence>
<keyword evidence="5" id="KW-0547">Nucleotide-binding</keyword>
<dbReference type="SMART" id="SM00342">
    <property type="entry name" value="HTH_ARAC"/>
    <property type="match status" value="1"/>
</dbReference>
<evidence type="ECO:0000256" key="8">
    <source>
        <dbReference type="ARBA" id="ARBA00023012"/>
    </source>
</evidence>
<dbReference type="InterPro" id="IPR001789">
    <property type="entry name" value="Sig_transdc_resp-reg_receiver"/>
</dbReference>
<dbReference type="Gene3D" id="3.40.50.2300">
    <property type="match status" value="1"/>
</dbReference>
<proteinExistence type="predicted"/>
<evidence type="ECO:0000313" key="18">
    <source>
        <dbReference type="Proteomes" id="UP000027661"/>
    </source>
</evidence>
<evidence type="ECO:0000256" key="10">
    <source>
        <dbReference type="ARBA" id="ARBA00023125"/>
    </source>
</evidence>
<keyword evidence="13" id="KW-1133">Transmembrane helix</keyword>
<dbReference type="InterPro" id="IPR018062">
    <property type="entry name" value="HTH_AraC-typ_CS"/>
</dbReference>
<dbReference type="PROSITE" id="PS50109">
    <property type="entry name" value="HIS_KIN"/>
    <property type="match status" value="1"/>
</dbReference>
<dbReference type="SMART" id="SM00387">
    <property type="entry name" value="HATPase_c"/>
    <property type="match status" value="1"/>
</dbReference>
<dbReference type="Gene3D" id="1.10.10.60">
    <property type="entry name" value="Homeodomain-like"/>
    <property type="match status" value="1"/>
</dbReference>
<dbReference type="SUPFAM" id="SSF52172">
    <property type="entry name" value="CheY-like"/>
    <property type="match status" value="1"/>
</dbReference>
<evidence type="ECO:0000256" key="3">
    <source>
        <dbReference type="ARBA" id="ARBA00022553"/>
    </source>
</evidence>
<evidence type="ECO:0000256" key="1">
    <source>
        <dbReference type="ARBA" id="ARBA00000085"/>
    </source>
</evidence>
<gene>
    <name evidence="17" type="ORF">M099_1719</name>
</gene>
<dbReference type="CDD" id="cd00082">
    <property type="entry name" value="HisKA"/>
    <property type="match status" value="1"/>
</dbReference>
<dbReference type="Pfam" id="PF07495">
    <property type="entry name" value="Y_Y_Y"/>
    <property type="match status" value="1"/>
</dbReference>
<dbReference type="PRINTS" id="PR00344">
    <property type="entry name" value="BCTRLSENSOR"/>
</dbReference>
<dbReference type="GO" id="GO:0005524">
    <property type="term" value="F:ATP binding"/>
    <property type="evidence" value="ECO:0007669"/>
    <property type="project" value="UniProtKB-KW"/>
</dbReference>
<dbReference type="PROSITE" id="PS00041">
    <property type="entry name" value="HTH_ARAC_FAMILY_1"/>
    <property type="match status" value="2"/>
</dbReference>
<evidence type="ECO:0000256" key="7">
    <source>
        <dbReference type="ARBA" id="ARBA00022840"/>
    </source>
</evidence>
<dbReference type="InterPro" id="IPR018060">
    <property type="entry name" value="HTH_AraC"/>
</dbReference>
<evidence type="ECO:0000256" key="2">
    <source>
        <dbReference type="ARBA" id="ARBA00012438"/>
    </source>
</evidence>
<dbReference type="InterPro" id="IPR013783">
    <property type="entry name" value="Ig-like_fold"/>
</dbReference>
<name>A0A069SL01_PHOVU</name>
<dbReference type="Proteomes" id="UP000027661">
    <property type="component" value="Unassembled WGS sequence"/>
</dbReference>
<evidence type="ECO:0000256" key="12">
    <source>
        <dbReference type="PROSITE-ProRule" id="PRU00169"/>
    </source>
</evidence>
<dbReference type="GO" id="GO:0043565">
    <property type="term" value="F:sequence-specific DNA binding"/>
    <property type="evidence" value="ECO:0007669"/>
    <property type="project" value="InterPro"/>
</dbReference>
<protein>
    <recommendedName>
        <fullName evidence="2">histidine kinase</fullName>
        <ecNumber evidence="2">2.7.13.3</ecNumber>
    </recommendedName>
</protein>
<feature type="domain" description="Histidine kinase" evidence="15">
    <location>
        <begin position="831"/>
        <end position="1048"/>
    </location>
</feature>
<evidence type="ECO:0000256" key="11">
    <source>
        <dbReference type="ARBA" id="ARBA00023163"/>
    </source>
</evidence>
<keyword evidence="4" id="KW-0808">Transferase</keyword>
<dbReference type="GO" id="GO:0000155">
    <property type="term" value="F:phosphorelay sensor kinase activity"/>
    <property type="evidence" value="ECO:0007669"/>
    <property type="project" value="InterPro"/>
</dbReference>
<accession>A0A069SL01</accession>
<sequence>MLREITNFVRILPPNNMRRILLLICLFVILVTPAVAQLYQYLDTQNGLSSRRVLSIRKDKKGYMWFLTHEGIDRYNGKQYTHYSLTANGKLLNFFPNLNTLQTDTAGVVWEIGKTGHLFRYNSLQDKFELVCDFASKDKSNSGLPLTASFLDSKDNNILLCTKNKQYLFDIDTHELIQLESPIKEEITYIAKSTNNQYFLASSHKIYCAKLNHGRLETIKHPELDNFHIVNYIYFHPETQMLVIGTLLDGIYLYNIHSRQLIDVHNGLQDINVNSIIASKENENEVLIATNGAGVYKLNLGTYELTNFLNADHNHSNKMNGNIINDIYIDDDQKLWMAVYPIGITVYSEKYPGYKWIQHSYDNPNSLIDNQVNYILEDSEGDIWYATNNGVCCYRPSTKQWTNLLSTYQHDTPNQNHVFISICESRPGIILVGGYMSGMYKIDKKNMTTQYFIPQTLNDDTIKPDKYIRCIYKDWDNLIWAGGYYNLKSYDMDTKEMHCYKMDFPITYITNKDAHNLWIGTINGLYQFNKVNQELKAVNLDSELGCINTIYQSKKNITFIGTHGSGIWIYNNYTEKVTNYHVNNSALISNNIHCILSTLEDDLIISTEKGLTRFKTKEKIFSNWTKEQGLMSTSFNQAAGVHTRDKKFIFGCGDGAIELADTVTLPHQFKSKMVFDNFRLLYQKVMPGEKGSPLKKEIDDTRHIILNYDQNIFSLDVSSINYDNPSNIVYSWKLEGFYDEWTSLTNNNRIRYTNIGPGKYKLRVRAILMDDHHLLEERSLFITVTPPWWATFWAGILYLIIFILVGVIVLRYLWLRKDRNNSKEKIRFFINTAHDIRTPLTLIKAPLGEILKNENLSEQGRININLAIQNTDNLSELASNLINFEKEELYTSTVYVSRYELNNYIKNYLEQFNLYARKRQINIIFETNFESQEVWLDRNKMDSIIRNLMTNALKYTCQGGNVTVQTQKNKSHWFITITDTGIGIPANEQKKMFKSLFRGNNAINLQITGSGIGMLLTYKLIKSHAGKISMSSIENVGTTFKLAFPIKSRKYNYRIFKKADVIDPLPVIEGNPEELVKEIKNKPVKTHAASILIVEDNMELRTFLLHTLSEDYHVSDVGNGQEALDFIKERQPDLILSDVMMPIMNGDKMCNILKSNIETSHIPIILLTALNDKESIIKGLQTKADKYIVKPFDMEVLKANITNVLANREIMKKRFSQFKFNADEVSDDPTVSLEQEFLLKATDIIKSSINKEMNVENLCDAMNMSRSSLYNKIKALTNDSPSDFIRKVRMNEASILLKSKRYTVSEVSDMMGFSDPKYFTDTFKKYYGVPPSTYMKQN</sequence>
<dbReference type="FunFam" id="3.30.565.10:FF:000037">
    <property type="entry name" value="Hybrid sensor histidine kinase/response regulator"/>
    <property type="match status" value="1"/>
</dbReference>
<reference evidence="17 18" key="1">
    <citation type="submission" date="2014-04" db="EMBL/GenBank/DDBJ databases">
        <authorList>
            <person name="Sears C."/>
            <person name="Carroll K."/>
            <person name="Sack B.R."/>
            <person name="Qadri F."/>
            <person name="Myers L.L."/>
            <person name="Chung G.-T."/>
            <person name="Escheverria P."/>
            <person name="Fraser C.M."/>
            <person name="Sadzewicz L."/>
            <person name="Shefchek K.A."/>
            <person name="Tallon L."/>
            <person name="Das S.P."/>
            <person name="Daugherty S."/>
            <person name="Mongodin E.F."/>
        </authorList>
    </citation>
    <scope>NUCLEOTIDE SEQUENCE [LARGE SCALE GENOMIC DNA]</scope>
    <source>
        <strain evidence="17 18">3975 RP4</strain>
    </source>
</reference>
<keyword evidence="11" id="KW-0804">Transcription</keyword>
<feature type="modified residue" description="4-aspartylphosphate" evidence="12">
    <location>
        <position position="1138"/>
    </location>
</feature>
<dbReference type="SUPFAM" id="SSF101898">
    <property type="entry name" value="NHL repeat"/>
    <property type="match status" value="1"/>
</dbReference>
<dbReference type="InterPro" id="IPR036097">
    <property type="entry name" value="HisK_dim/P_sf"/>
</dbReference>
<dbReference type="SUPFAM" id="SSF47384">
    <property type="entry name" value="Homodimeric domain of signal transducing histidine kinase"/>
    <property type="match status" value="1"/>
</dbReference>
<dbReference type="InterPro" id="IPR011006">
    <property type="entry name" value="CheY-like_superfamily"/>
</dbReference>
<dbReference type="RefSeq" id="WP_032946431.1">
    <property type="nucleotide sequence ID" value="NZ_JNHM01000020.1"/>
</dbReference>
<dbReference type="PROSITE" id="PS50110">
    <property type="entry name" value="RESPONSE_REGULATORY"/>
    <property type="match status" value="1"/>
</dbReference>
<dbReference type="SMART" id="SM00448">
    <property type="entry name" value="REC"/>
    <property type="match status" value="1"/>
</dbReference>
<dbReference type="Pfam" id="PF00512">
    <property type="entry name" value="HisKA"/>
    <property type="match status" value="1"/>
</dbReference>
<dbReference type="InterPro" id="IPR004358">
    <property type="entry name" value="Sig_transdc_His_kin-like_C"/>
</dbReference>
<dbReference type="EC" id="2.7.13.3" evidence="2"/>
<dbReference type="PANTHER" id="PTHR43547">
    <property type="entry name" value="TWO-COMPONENT HISTIDINE KINASE"/>
    <property type="match status" value="1"/>
</dbReference>
<keyword evidence="7" id="KW-0067">ATP-binding</keyword>
<dbReference type="SUPFAM" id="SSF63829">
    <property type="entry name" value="Calcium-dependent phosphotriesterase"/>
    <property type="match status" value="1"/>
</dbReference>
<organism evidence="17 18">
    <name type="scientific">Phocaeicola vulgatus str. 3975 RP4</name>
    <dbReference type="NCBI Taxonomy" id="1339352"/>
    <lineage>
        <taxon>Bacteria</taxon>
        <taxon>Pseudomonadati</taxon>
        <taxon>Bacteroidota</taxon>
        <taxon>Bacteroidia</taxon>
        <taxon>Bacteroidales</taxon>
        <taxon>Bacteroidaceae</taxon>
        <taxon>Phocaeicola</taxon>
    </lineage>
</organism>
<feature type="transmembrane region" description="Helical" evidence="13">
    <location>
        <begin position="788"/>
        <end position="814"/>
    </location>
</feature>
<dbReference type="SUPFAM" id="SSF46689">
    <property type="entry name" value="Homeodomain-like"/>
    <property type="match status" value="1"/>
</dbReference>
<dbReference type="InterPro" id="IPR009057">
    <property type="entry name" value="Homeodomain-like_sf"/>
</dbReference>
<evidence type="ECO:0000313" key="17">
    <source>
        <dbReference type="EMBL" id="KDS54621.1"/>
    </source>
</evidence>
<evidence type="ECO:0000256" key="5">
    <source>
        <dbReference type="ARBA" id="ARBA00022741"/>
    </source>
</evidence>
<dbReference type="Gene3D" id="1.10.287.130">
    <property type="match status" value="1"/>
</dbReference>
<keyword evidence="13" id="KW-0812">Transmembrane</keyword>
<evidence type="ECO:0000259" key="15">
    <source>
        <dbReference type="PROSITE" id="PS50109"/>
    </source>
</evidence>
<evidence type="ECO:0000256" key="13">
    <source>
        <dbReference type="SAM" id="Phobius"/>
    </source>
</evidence>
<comment type="caution">
    <text evidence="17">The sequence shown here is derived from an EMBL/GenBank/DDBJ whole genome shotgun (WGS) entry which is preliminary data.</text>
</comment>
<dbReference type="Pfam" id="PF02518">
    <property type="entry name" value="HATPase_c"/>
    <property type="match status" value="1"/>
</dbReference>
<dbReference type="InterPro" id="IPR011110">
    <property type="entry name" value="Reg_prop"/>
</dbReference>
<dbReference type="Pfam" id="PF00072">
    <property type="entry name" value="Response_reg"/>
    <property type="match status" value="1"/>
</dbReference>
<keyword evidence="13" id="KW-0472">Membrane</keyword>
<dbReference type="Pfam" id="PF07494">
    <property type="entry name" value="Reg_prop"/>
    <property type="match status" value="1"/>
</dbReference>
<dbReference type="Gene3D" id="2.130.10.10">
    <property type="entry name" value="YVTN repeat-like/Quinoprotein amine dehydrogenase"/>
    <property type="match status" value="3"/>
</dbReference>
<dbReference type="InterPro" id="IPR003661">
    <property type="entry name" value="HisK_dim/P_dom"/>
</dbReference>
<feature type="domain" description="HTH araC/xylS-type" evidence="14">
    <location>
        <begin position="1239"/>
        <end position="1337"/>
    </location>
</feature>
<dbReference type="PROSITE" id="PS01124">
    <property type="entry name" value="HTH_ARAC_FAMILY_2"/>
    <property type="match status" value="1"/>
</dbReference>
<evidence type="ECO:0000259" key="16">
    <source>
        <dbReference type="PROSITE" id="PS50110"/>
    </source>
</evidence>
<dbReference type="EMBL" id="JNHM01000020">
    <property type="protein sequence ID" value="KDS54621.1"/>
    <property type="molecule type" value="Genomic_DNA"/>
</dbReference>